<sequence>MPRPITDPIQLAVVDHYERLIGAHRRFSRSNDLNVFSEKEPGNKIKKAGAKFQNRSPKMCSTSPAAKEEPTNDYSEPVFLKLIRDNPFLLRTPGLYSGGLYLGSIISELTIPHRYKRPDFVYITVQANLIKFTLVEIERPSRQIFTKNGFHEKSGVTQVKSWQMMRTLDDLKHNLLRNCSDLFEKYPVMLFDSSGKISRHLRIEIDFLLVTGREEIDQEWKRRLVDSLYTEYGIKLLTHPMMINEIKIMANTDANCLGVKSDRLVSRTTVNPTPLQRYLSKITNVDGCGARAAGFDTFLAKHAGLWGGFSYLWPDEDARKPANRLGVFYRSKGRCEHPGCGQDLCLDGVDPYLHPVCWDFEGAENAENLTRVTNLAVLCRAHKEEWLNRSILYGQQHELSNILARKWSYDFRGDVIHNKFISSFGEGAAESCAKHLGYDGEPDVIEELAHALPAFHSIPWQAQIRLAKLTSECYKISGRDGKFIEKPVTCRATKADEFLYSSGLLSALYLGDGMYELMPTALSSKLVFRILSDMGDRAWGIFHSLFEVNLRHLRQTAEQVWADNNASTT</sequence>
<reference evidence="2 3" key="1">
    <citation type="submission" date="2020-08" db="EMBL/GenBank/DDBJ databases">
        <title>Functional genomics of gut bacteria from endangered species of beetles.</title>
        <authorList>
            <person name="Carlos-Shanley C."/>
        </authorList>
    </citation>
    <scope>NUCLEOTIDE SEQUENCE [LARGE SCALE GENOMIC DNA]</scope>
    <source>
        <strain evidence="2 3">S00179</strain>
    </source>
</reference>
<organism evidence="2 3">
    <name type="scientific">Pseudomonas nitroreducens</name>
    <dbReference type="NCBI Taxonomy" id="46680"/>
    <lineage>
        <taxon>Bacteria</taxon>
        <taxon>Pseudomonadati</taxon>
        <taxon>Pseudomonadota</taxon>
        <taxon>Gammaproteobacteria</taxon>
        <taxon>Pseudomonadales</taxon>
        <taxon>Pseudomonadaceae</taxon>
        <taxon>Pseudomonas</taxon>
    </lineage>
</organism>
<feature type="region of interest" description="Disordered" evidence="1">
    <location>
        <begin position="51"/>
        <end position="70"/>
    </location>
</feature>
<proteinExistence type="predicted"/>
<feature type="compositionally biased region" description="Polar residues" evidence="1">
    <location>
        <begin position="53"/>
        <end position="64"/>
    </location>
</feature>
<gene>
    <name evidence="2" type="ORF">HNP46_006076</name>
</gene>
<evidence type="ECO:0000313" key="2">
    <source>
        <dbReference type="EMBL" id="MBB4867165.1"/>
    </source>
</evidence>
<protein>
    <recommendedName>
        <fullName evidence="4">DUF4263 domain-containing protein</fullName>
    </recommendedName>
</protein>
<accession>A0A7W7KRC5</accession>
<name>A0A7W7KRC5_PSENT</name>
<evidence type="ECO:0000256" key="1">
    <source>
        <dbReference type="SAM" id="MobiDB-lite"/>
    </source>
</evidence>
<dbReference type="AlphaFoldDB" id="A0A7W7KRC5"/>
<dbReference type="RefSeq" id="WP_184596419.1">
    <property type="nucleotide sequence ID" value="NZ_JACHLI010000036.1"/>
</dbReference>
<evidence type="ECO:0008006" key="4">
    <source>
        <dbReference type="Google" id="ProtNLM"/>
    </source>
</evidence>
<evidence type="ECO:0000313" key="3">
    <source>
        <dbReference type="Proteomes" id="UP000566995"/>
    </source>
</evidence>
<dbReference type="EMBL" id="JACHLI010000036">
    <property type="protein sequence ID" value="MBB4867165.1"/>
    <property type="molecule type" value="Genomic_DNA"/>
</dbReference>
<dbReference type="Proteomes" id="UP000566995">
    <property type="component" value="Unassembled WGS sequence"/>
</dbReference>
<comment type="caution">
    <text evidence="2">The sequence shown here is derived from an EMBL/GenBank/DDBJ whole genome shotgun (WGS) entry which is preliminary data.</text>
</comment>